<keyword evidence="4" id="KW-1185">Reference proteome</keyword>
<reference evidence="3 4" key="1">
    <citation type="journal article" date="2021" name="bioRxiv">
        <title>The Gossypium anomalum genome as a resource for cotton improvement and evolutionary analysis of hybrid incompatibility.</title>
        <authorList>
            <person name="Grover C.E."/>
            <person name="Yuan D."/>
            <person name="Arick M.A."/>
            <person name="Miller E.R."/>
            <person name="Hu G."/>
            <person name="Peterson D.G."/>
            <person name="Wendel J.F."/>
            <person name="Udall J.A."/>
        </authorList>
    </citation>
    <scope>NUCLEOTIDE SEQUENCE [LARGE SCALE GENOMIC DNA]</scope>
    <source>
        <strain evidence="3">JFW-Udall</strain>
        <tissue evidence="3">Leaf</tissue>
    </source>
</reference>
<dbReference type="InterPro" id="IPR001005">
    <property type="entry name" value="SANT/Myb"/>
</dbReference>
<evidence type="ECO:0000256" key="1">
    <source>
        <dbReference type="SAM" id="MobiDB-lite"/>
    </source>
</evidence>
<dbReference type="AlphaFoldDB" id="A0A8J6CMM3"/>
<name>A0A8J6CMM3_9ROSI</name>
<evidence type="ECO:0000313" key="3">
    <source>
        <dbReference type="EMBL" id="KAG8477909.1"/>
    </source>
</evidence>
<accession>A0A8J6CMM3</accession>
<feature type="domain" description="Myb-like" evidence="2">
    <location>
        <begin position="61"/>
        <end position="114"/>
    </location>
</feature>
<protein>
    <recommendedName>
        <fullName evidence="2">Myb-like domain-containing protein</fullName>
    </recommendedName>
</protein>
<dbReference type="EMBL" id="JAHUZN010000011">
    <property type="protein sequence ID" value="KAG8477909.1"/>
    <property type="molecule type" value="Genomic_DNA"/>
</dbReference>
<dbReference type="SMART" id="SM00717">
    <property type="entry name" value="SANT"/>
    <property type="match status" value="1"/>
</dbReference>
<feature type="region of interest" description="Disordered" evidence="1">
    <location>
        <begin position="1"/>
        <end position="21"/>
    </location>
</feature>
<dbReference type="SUPFAM" id="SSF46689">
    <property type="entry name" value="Homeodomain-like"/>
    <property type="match status" value="1"/>
</dbReference>
<gene>
    <name evidence="3" type="ORF">CXB51_027510</name>
</gene>
<dbReference type="PANTHER" id="PTHR14000">
    <property type="entry name" value="FINGER CCCH DOMAIN PROTEIN, PUTATIVE (DUF3755)-RELATED"/>
    <property type="match status" value="1"/>
</dbReference>
<sequence length="313" mass="34717">MAASANPTGNNQEGLSNQKVTAPPTIANGISLISNSSEANTSALAAGLADTQAALRHNPGISINWTPDEQSILEDLLAKYASDSTIVRYAKIAMRLKDKTVRDVALRCRWMTKKENGKRRKEDHISTRKSKDRRIFPDGIRRFLPVRRFASKFLDTLLDFLIVQVDKDIVSQERSTDSLAKSTSVLTARPNGPSYVPPITQMDNDDGIPYKAFWGATGELLDQNAQIFNQISANFSAFQVKHTVLYIFINNCARTLLLVRNTINVVIAININVISGPLNELPEVMEQMPPLPEKINEEKANEILPPSSLQMKS</sequence>
<dbReference type="Proteomes" id="UP000701853">
    <property type="component" value="Chromosome 11"/>
</dbReference>
<evidence type="ECO:0000313" key="4">
    <source>
        <dbReference type="Proteomes" id="UP000701853"/>
    </source>
</evidence>
<dbReference type="OrthoDB" id="971517at2759"/>
<organism evidence="3 4">
    <name type="scientific">Gossypium anomalum</name>
    <dbReference type="NCBI Taxonomy" id="47600"/>
    <lineage>
        <taxon>Eukaryota</taxon>
        <taxon>Viridiplantae</taxon>
        <taxon>Streptophyta</taxon>
        <taxon>Embryophyta</taxon>
        <taxon>Tracheophyta</taxon>
        <taxon>Spermatophyta</taxon>
        <taxon>Magnoliopsida</taxon>
        <taxon>eudicotyledons</taxon>
        <taxon>Gunneridae</taxon>
        <taxon>Pentapetalae</taxon>
        <taxon>rosids</taxon>
        <taxon>malvids</taxon>
        <taxon>Malvales</taxon>
        <taxon>Malvaceae</taxon>
        <taxon>Malvoideae</taxon>
        <taxon>Gossypium</taxon>
    </lineage>
</organism>
<proteinExistence type="predicted"/>
<dbReference type="CDD" id="cd00167">
    <property type="entry name" value="SANT"/>
    <property type="match status" value="1"/>
</dbReference>
<dbReference type="InterPro" id="IPR009057">
    <property type="entry name" value="Homeodomain-like_sf"/>
</dbReference>
<feature type="compositionally biased region" description="Polar residues" evidence="1">
    <location>
        <begin position="1"/>
        <end position="20"/>
    </location>
</feature>
<evidence type="ECO:0000259" key="2">
    <source>
        <dbReference type="SMART" id="SM00717"/>
    </source>
</evidence>
<comment type="caution">
    <text evidence="3">The sequence shown here is derived from an EMBL/GenBank/DDBJ whole genome shotgun (WGS) entry which is preliminary data.</text>
</comment>
<dbReference type="Gene3D" id="1.10.10.60">
    <property type="entry name" value="Homeodomain-like"/>
    <property type="match status" value="1"/>
</dbReference>
<dbReference type="PANTHER" id="PTHR14000:SF1">
    <property type="entry name" value="HISTONE H2A DEUBIQUITINASE (DUF3755)"/>
    <property type="match status" value="1"/>
</dbReference>